<feature type="domain" description="Mutator-like transposase" evidence="1">
    <location>
        <begin position="3"/>
        <end position="306"/>
    </location>
</feature>
<organism evidence="2">
    <name type="scientific">Culex pipiens</name>
    <name type="common">House mosquito</name>
    <dbReference type="NCBI Taxonomy" id="7175"/>
    <lineage>
        <taxon>Eukaryota</taxon>
        <taxon>Metazoa</taxon>
        <taxon>Ecdysozoa</taxon>
        <taxon>Arthropoda</taxon>
        <taxon>Hexapoda</taxon>
        <taxon>Insecta</taxon>
        <taxon>Pterygota</taxon>
        <taxon>Neoptera</taxon>
        <taxon>Endopterygota</taxon>
        <taxon>Diptera</taxon>
        <taxon>Nematocera</taxon>
        <taxon>Culicoidea</taxon>
        <taxon>Culicidae</taxon>
        <taxon>Culicinae</taxon>
        <taxon>Culicini</taxon>
        <taxon>Culex</taxon>
        <taxon>Culex</taxon>
    </lineage>
</organism>
<evidence type="ECO:0000313" key="2">
    <source>
        <dbReference type="EMBL" id="CAG6577524.1"/>
    </source>
</evidence>
<dbReference type="EMBL" id="HBUE01298319">
    <property type="protein sequence ID" value="CAG6577524.1"/>
    <property type="molecule type" value="Transcribed_RNA"/>
</dbReference>
<dbReference type="InterPro" id="IPR049012">
    <property type="entry name" value="Mutator_transp_dom"/>
</dbReference>
<name>A0A8D8NU20_CULPI</name>
<dbReference type="EMBL" id="HBUE01192386">
    <property type="protein sequence ID" value="CAG6525817.1"/>
    <property type="molecule type" value="Transcribed_RNA"/>
</dbReference>
<dbReference type="Pfam" id="PF20700">
    <property type="entry name" value="Mutator"/>
    <property type="match status" value="1"/>
</dbReference>
<proteinExistence type="predicted"/>
<sequence>MLSIFLVRCKTCGKRFTVRTENPEHKDSIRKSAVWATIAAGETHSHSEEFLAHMNIPFMCFSAFESTEHCIYDIVQPLSAKIMEEAIEEEKKLAKFHDEDGTPSTTVIVDGSWPVRSYGSKYSSRSGAAVIFGIETRKVLYADTRNTFCIQCYYNDKNGVNKKHKCFVNYSGSPGSMEVDVLLSGLNHMEMLGLKAKVVCGDDDSSAFDNIKDRLRYGEDVRKAQCINHKLKNFKKKLIAGTGKSNNDIPCSLMRTLIDPMCAGARGAINHCAAGGGVDIEGLAHDLDNLLNHNVGIHKDCRTYFCDKQDENDYTLLNTLKENETLFNTVQSLLHELALDADRLCYGLNTNDAENFMGVIAKFTLGKRLNLCNRGSYSLRVLFAVCSVNKGYGWAKEAIEKFTGRSVSSAYLKYFEERDRKRSYTKAYQARSSFKRNVTKKFIEEHDYGPSVQRHVDMAIEGPKKKAEFMMTHTEIRENVTSGQALKFAKGRIILNNIAEIIHTKSPATFLKKSDLCSSNAATEKTMRKIFSVHKAATKYIQEICGEKFIENLVIIHHVHPFISLYINGRSDDKSTIFIVRRVDVFRKKKIFQSLIEASKGPSSLGFKQDGDTLKPDRTHMMEAQVALSLAGAVKCYVVFVNGGAKKDIIHVCIDIQSDFMEKSVNQKLNRFIDDYFIPQLVKKSIHPENASAIV</sequence>
<dbReference type="EMBL" id="HBUE01000104">
    <property type="protein sequence ID" value="CAG6443373.1"/>
    <property type="molecule type" value="Transcribed_RNA"/>
</dbReference>
<dbReference type="AlphaFoldDB" id="A0A8D8NU20"/>
<reference evidence="2" key="1">
    <citation type="submission" date="2021-05" db="EMBL/GenBank/DDBJ databases">
        <authorList>
            <person name="Alioto T."/>
            <person name="Alioto T."/>
            <person name="Gomez Garrido J."/>
        </authorList>
    </citation>
    <scope>NUCLEOTIDE SEQUENCE</scope>
</reference>
<accession>A0A8D8NU20</accession>
<evidence type="ECO:0000259" key="1">
    <source>
        <dbReference type="Pfam" id="PF20700"/>
    </source>
</evidence>
<protein>
    <submittedName>
        <fullName evidence="2">(northern house mosquito) hypothetical protein</fullName>
    </submittedName>
</protein>